<evidence type="ECO:0000256" key="3">
    <source>
        <dbReference type="ARBA" id="ARBA00023125"/>
    </source>
</evidence>
<dbReference type="InterPro" id="IPR004111">
    <property type="entry name" value="Repressor_TetR_C"/>
</dbReference>
<protein>
    <submittedName>
        <fullName evidence="7">TetR/AcrR family transcriptional regulator C-terminal domain-containing protein</fullName>
    </submittedName>
</protein>
<evidence type="ECO:0000259" key="6">
    <source>
        <dbReference type="PROSITE" id="PS50977"/>
    </source>
</evidence>
<evidence type="ECO:0000313" key="8">
    <source>
        <dbReference type="Proteomes" id="UP001602245"/>
    </source>
</evidence>
<comment type="caution">
    <text evidence="7">The sequence shown here is derived from an EMBL/GenBank/DDBJ whole genome shotgun (WGS) entry which is preliminary data.</text>
</comment>
<reference evidence="7 8" key="1">
    <citation type="submission" date="2024-10" db="EMBL/GenBank/DDBJ databases">
        <title>The Natural Products Discovery Center: Release of the First 8490 Sequenced Strains for Exploring Actinobacteria Biosynthetic Diversity.</title>
        <authorList>
            <person name="Kalkreuter E."/>
            <person name="Kautsar S.A."/>
            <person name="Yang D."/>
            <person name="Bader C.D."/>
            <person name="Teijaro C.N."/>
            <person name="Fluegel L."/>
            <person name="Davis C.M."/>
            <person name="Simpson J.R."/>
            <person name="Lauterbach L."/>
            <person name="Steele A.D."/>
            <person name="Gui C."/>
            <person name="Meng S."/>
            <person name="Li G."/>
            <person name="Viehrig K."/>
            <person name="Ye F."/>
            <person name="Su P."/>
            <person name="Kiefer A.F."/>
            <person name="Nichols A."/>
            <person name="Cepeda A.J."/>
            <person name="Yan W."/>
            <person name="Fan B."/>
            <person name="Jiang Y."/>
            <person name="Adhikari A."/>
            <person name="Zheng C.-J."/>
            <person name="Schuster L."/>
            <person name="Cowan T.M."/>
            <person name="Smanski M.J."/>
            <person name="Chevrette M.G."/>
            <person name="De Carvalho L.P.S."/>
            <person name="Shen B."/>
        </authorList>
    </citation>
    <scope>NUCLEOTIDE SEQUENCE [LARGE SCALE GENOMIC DNA]</scope>
    <source>
        <strain evidence="7 8">NPDC000087</strain>
    </source>
</reference>
<keyword evidence="8" id="KW-1185">Reference proteome</keyword>
<dbReference type="InterPro" id="IPR009057">
    <property type="entry name" value="Homeodomain-like_sf"/>
</dbReference>
<evidence type="ECO:0000256" key="2">
    <source>
        <dbReference type="ARBA" id="ARBA00023015"/>
    </source>
</evidence>
<dbReference type="Pfam" id="PF02909">
    <property type="entry name" value="TetR_C_1"/>
    <property type="match status" value="1"/>
</dbReference>
<dbReference type="PRINTS" id="PR00400">
    <property type="entry name" value="TETREPRESSOR"/>
</dbReference>
<dbReference type="SUPFAM" id="SSF48498">
    <property type="entry name" value="Tetracyclin repressor-like, C-terminal domain"/>
    <property type="match status" value="1"/>
</dbReference>
<dbReference type="PROSITE" id="PS50977">
    <property type="entry name" value="HTH_TETR_2"/>
    <property type="match status" value="1"/>
</dbReference>
<keyword evidence="1" id="KW-0678">Repressor</keyword>
<accession>A0ABW6WN80</accession>
<dbReference type="Pfam" id="PF00440">
    <property type="entry name" value="TetR_N"/>
    <property type="match status" value="1"/>
</dbReference>
<dbReference type="PANTHER" id="PTHR30055">
    <property type="entry name" value="HTH-TYPE TRANSCRIPTIONAL REGULATOR RUTR"/>
    <property type="match status" value="1"/>
</dbReference>
<keyword evidence="2" id="KW-0805">Transcription regulation</keyword>
<dbReference type="InterPro" id="IPR003012">
    <property type="entry name" value="Tet_transcr_reg_TetR"/>
</dbReference>
<evidence type="ECO:0000256" key="5">
    <source>
        <dbReference type="PROSITE-ProRule" id="PRU00335"/>
    </source>
</evidence>
<sequence length="221" mass="23627">MTSPERRKPGRPPIPRERIVDTALAIVDEHGADALTLRALADRLGASTATLYRHVSGRAELIGLVIDRMLGGARLPDEGGEWQVVLRDGFTAVFTTLTEHRRVAGLLVEQFPAGPNAIAFRERILGVLLRDGFSPDEAALTVATLGRFTLGFAMQSAAHELTREEANSAIDRGRYPDVARVLATVGQRPLGDEFGFGLTHLLGGLAASRAENAVNGNGATI</sequence>
<feature type="domain" description="HTH tetR-type" evidence="6">
    <location>
        <begin position="13"/>
        <end position="73"/>
    </location>
</feature>
<dbReference type="InterPro" id="IPR050109">
    <property type="entry name" value="HTH-type_TetR-like_transc_reg"/>
</dbReference>
<evidence type="ECO:0000256" key="4">
    <source>
        <dbReference type="ARBA" id="ARBA00023163"/>
    </source>
</evidence>
<proteinExistence type="predicted"/>
<keyword evidence="4" id="KW-0804">Transcription</keyword>
<dbReference type="InterPro" id="IPR036271">
    <property type="entry name" value="Tet_transcr_reg_TetR-rel_C_sf"/>
</dbReference>
<organism evidence="7 8">
    <name type="scientific">Paractinoplanes globisporus</name>
    <dbReference type="NCBI Taxonomy" id="113565"/>
    <lineage>
        <taxon>Bacteria</taxon>
        <taxon>Bacillati</taxon>
        <taxon>Actinomycetota</taxon>
        <taxon>Actinomycetes</taxon>
        <taxon>Micromonosporales</taxon>
        <taxon>Micromonosporaceae</taxon>
        <taxon>Paractinoplanes</taxon>
    </lineage>
</organism>
<dbReference type="RefSeq" id="WP_020514699.1">
    <property type="nucleotide sequence ID" value="NZ_JBIAZU010000006.1"/>
</dbReference>
<evidence type="ECO:0000256" key="1">
    <source>
        <dbReference type="ARBA" id="ARBA00022491"/>
    </source>
</evidence>
<dbReference type="SUPFAM" id="SSF46689">
    <property type="entry name" value="Homeodomain-like"/>
    <property type="match status" value="1"/>
</dbReference>
<dbReference type="Proteomes" id="UP001602245">
    <property type="component" value="Unassembled WGS sequence"/>
</dbReference>
<feature type="DNA-binding region" description="H-T-H motif" evidence="5">
    <location>
        <begin position="36"/>
        <end position="55"/>
    </location>
</feature>
<dbReference type="InterPro" id="IPR001647">
    <property type="entry name" value="HTH_TetR"/>
</dbReference>
<keyword evidence="3 5" id="KW-0238">DNA-binding</keyword>
<evidence type="ECO:0000313" key="7">
    <source>
        <dbReference type="EMBL" id="MFF5294498.1"/>
    </source>
</evidence>
<gene>
    <name evidence="7" type="ORF">ACFY35_34095</name>
</gene>
<name>A0ABW6WN80_9ACTN</name>
<dbReference type="EMBL" id="JBIAZU010000006">
    <property type="protein sequence ID" value="MFF5294498.1"/>
    <property type="molecule type" value="Genomic_DNA"/>
</dbReference>
<dbReference type="PANTHER" id="PTHR30055:SF151">
    <property type="entry name" value="TRANSCRIPTIONAL REGULATORY PROTEIN"/>
    <property type="match status" value="1"/>
</dbReference>
<dbReference type="Gene3D" id="1.10.357.10">
    <property type="entry name" value="Tetracycline Repressor, domain 2"/>
    <property type="match status" value="1"/>
</dbReference>